<dbReference type="EMBL" id="JAPHEH010000001">
    <property type="protein sequence ID" value="MDG4476847.1"/>
    <property type="molecule type" value="Genomic_DNA"/>
</dbReference>
<keyword evidence="2" id="KW-0472">Membrane</keyword>
<feature type="region of interest" description="Disordered" evidence="1">
    <location>
        <begin position="63"/>
        <end position="114"/>
    </location>
</feature>
<reference evidence="3" key="2">
    <citation type="submission" date="2022-10" db="EMBL/GenBank/DDBJ databases">
        <authorList>
            <person name="Aronson H.S."/>
        </authorList>
    </citation>
    <scope>NUCLEOTIDE SEQUENCE</scope>
    <source>
        <strain evidence="3">RS19-109</strain>
    </source>
</reference>
<evidence type="ECO:0000313" key="3">
    <source>
        <dbReference type="EMBL" id="MDG4476847.1"/>
    </source>
</evidence>
<comment type="caution">
    <text evidence="3">The sequence shown here is derived from an EMBL/GenBank/DDBJ whole genome shotgun (WGS) entry which is preliminary data.</text>
</comment>
<protein>
    <submittedName>
        <fullName evidence="3">Cell envelope integrity protein TolA</fullName>
    </submittedName>
</protein>
<keyword evidence="2" id="KW-1133">Transmembrane helix</keyword>
<proteinExistence type="predicted"/>
<feature type="transmembrane region" description="Helical" evidence="2">
    <location>
        <begin position="20"/>
        <end position="40"/>
    </location>
</feature>
<keyword evidence="4" id="KW-1185">Reference proteome</keyword>
<feature type="compositionally biased region" description="Low complexity" evidence="1">
    <location>
        <begin position="68"/>
        <end position="77"/>
    </location>
</feature>
<name>A0A9X4MHR6_9BACT</name>
<sequence>MPFYLPTSDLPDKQWHRPFFLTVGVHVCLLLFGYFAPNLLHFQRKIPEVYTVNLFSVQDLGGPPPAPAHKAAVAPQPESRQPQAPPEPVKPTPPQKTQPAPEPPAVAKDAISLKPIKTKEKTDIDKVKLLRDKLLAENNEKIAKDAAEKARADADKKAKGAVDSLKQALMAGQQLAAAKAAAGSATSATQAGSGTGSGTGGSGIMVDENLRRYLLAVNNQIHEHWALPDLQNWKPNVEAVVIIRVRRDGVIVESSFKKKSDNIFFNQFVEKTLKLSSPLPPFPIGINLSEMEIGLKFRPGEIL</sequence>
<dbReference type="SUPFAM" id="SSF74653">
    <property type="entry name" value="TolA/TonB C-terminal domain"/>
    <property type="match status" value="1"/>
</dbReference>
<dbReference type="Gene3D" id="3.30.1150.10">
    <property type="match status" value="1"/>
</dbReference>
<accession>A0A9X4MHR6</accession>
<dbReference type="RefSeq" id="WP_307633811.1">
    <property type="nucleotide sequence ID" value="NZ_JAPHEH010000001.1"/>
</dbReference>
<feature type="compositionally biased region" description="Pro residues" evidence="1">
    <location>
        <begin position="83"/>
        <end position="104"/>
    </location>
</feature>
<dbReference type="Proteomes" id="UP001154240">
    <property type="component" value="Unassembled WGS sequence"/>
</dbReference>
<keyword evidence="2" id="KW-0812">Transmembrane</keyword>
<evidence type="ECO:0000313" key="4">
    <source>
        <dbReference type="Proteomes" id="UP001154240"/>
    </source>
</evidence>
<dbReference type="AlphaFoldDB" id="A0A9X4MHR6"/>
<gene>
    <name evidence="3" type="ORF">OLX77_11850</name>
</gene>
<organism evidence="3 4">
    <name type="scientific">Thiovibrio frasassiensis</name>
    <dbReference type="NCBI Taxonomy" id="2984131"/>
    <lineage>
        <taxon>Bacteria</taxon>
        <taxon>Pseudomonadati</taxon>
        <taxon>Thermodesulfobacteriota</taxon>
        <taxon>Desulfobulbia</taxon>
        <taxon>Desulfobulbales</taxon>
        <taxon>Thiovibrionaceae</taxon>
        <taxon>Thiovibrio</taxon>
    </lineage>
</organism>
<reference evidence="3" key="1">
    <citation type="journal article" date="2022" name="bioRxiv">
        <title>Thiovibrio frasassiensisgen. nov., sp. nov., an autotrophic, elemental sulfur disproportionating bacterium isolated from sulfidic karst sediment, and proposal of Thiovibrionaceae fam. nov.</title>
        <authorList>
            <person name="Aronson H."/>
            <person name="Thomas C."/>
            <person name="Bhattacharyya M."/>
            <person name="Eckstein S."/>
            <person name="Jensen S."/>
            <person name="Barco R."/>
            <person name="Macalady J."/>
            <person name="Amend J."/>
        </authorList>
    </citation>
    <scope>NUCLEOTIDE SEQUENCE</scope>
    <source>
        <strain evidence="3">RS19-109</strain>
    </source>
</reference>
<dbReference type="Pfam" id="PF13103">
    <property type="entry name" value="TonB_2"/>
    <property type="match status" value="1"/>
</dbReference>
<evidence type="ECO:0000256" key="1">
    <source>
        <dbReference type="SAM" id="MobiDB-lite"/>
    </source>
</evidence>
<evidence type="ECO:0000256" key="2">
    <source>
        <dbReference type="SAM" id="Phobius"/>
    </source>
</evidence>